<evidence type="ECO:0000313" key="3">
    <source>
        <dbReference type="Proteomes" id="UP001140272"/>
    </source>
</evidence>
<dbReference type="Gene3D" id="3.40.50.980">
    <property type="match status" value="1"/>
</dbReference>
<dbReference type="Proteomes" id="UP001140272">
    <property type="component" value="Unassembled WGS sequence"/>
</dbReference>
<dbReference type="EMBL" id="JACKRN010000145">
    <property type="protein sequence ID" value="MCV7069753.1"/>
    <property type="molecule type" value="Genomic_DNA"/>
</dbReference>
<gene>
    <name evidence="2" type="ORF">H7H73_03805</name>
</gene>
<evidence type="ECO:0000313" key="2">
    <source>
        <dbReference type="EMBL" id="MCV7069753.1"/>
    </source>
</evidence>
<dbReference type="InterPro" id="IPR000873">
    <property type="entry name" value="AMP-dep_synth/lig_dom"/>
</dbReference>
<dbReference type="Pfam" id="PF00501">
    <property type="entry name" value="AMP-binding"/>
    <property type="match status" value="1"/>
</dbReference>
<accession>A0A9X2Y9P3</accession>
<name>A0A9X2Y9P3_9MYCO</name>
<dbReference type="AlphaFoldDB" id="A0A9X2Y9P3"/>
<dbReference type="SUPFAM" id="SSF56801">
    <property type="entry name" value="Acetyl-CoA synthetase-like"/>
    <property type="match status" value="1"/>
</dbReference>
<feature type="non-terminal residue" evidence="2">
    <location>
        <position position="1"/>
    </location>
</feature>
<evidence type="ECO:0000259" key="1">
    <source>
        <dbReference type="Pfam" id="PF00501"/>
    </source>
</evidence>
<sequence>EHRCTHIAGATPFLDGILTAAQRAGTRLPDLEVFICGGASVPPSLIRRAADYFEKAAVSRVYGSTEVPVTT</sequence>
<feature type="non-terminal residue" evidence="2">
    <location>
        <position position="71"/>
    </location>
</feature>
<protein>
    <submittedName>
        <fullName evidence="2">AMP-binding protein</fullName>
    </submittedName>
</protein>
<feature type="domain" description="AMP-dependent synthetase/ligase" evidence="1">
    <location>
        <begin position="1"/>
        <end position="68"/>
    </location>
</feature>
<reference evidence="2" key="1">
    <citation type="submission" date="2020-07" db="EMBL/GenBank/DDBJ databases">
        <authorList>
            <person name="Pettersson B.M.F."/>
            <person name="Behra P.R.K."/>
            <person name="Ramesh M."/>
            <person name="Das S."/>
            <person name="Dasgupta S."/>
            <person name="Kirsebom L.A."/>
        </authorList>
    </citation>
    <scope>NUCLEOTIDE SEQUENCE</scope>
    <source>
        <strain evidence="2">DSM 45406</strain>
    </source>
</reference>
<proteinExistence type="predicted"/>
<comment type="caution">
    <text evidence="2">The sequence shown here is derived from an EMBL/GenBank/DDBJ whole genome shotgun (WGS) entry which is preliminary data.</text>
</comment>
<reference evidence="2" key="2">
    <citation type="journal article" date="2022" name="BMC Genomics">
        <title>Comparative genome analysis of mycobacteria focusing on tRNA and non-coding RNA.</title>
        <authorList>
            <person name="Behra P.R.K."/>
            <person name="Pettersson B.M.F."/>
            <person name="Ramesh M."/>
            <person name="Das S."/>
            <person name="Dasgupta S."/>
            <person name="Kirsebom L.A."/>
        </authorList>
    </citation>
    <scope>NUCLEOTIDE SEQUENCE</scope>
    <source>
        <strain evidence="2">DSM 45406</strain>
    </source>
</reference>
<organism evidence="2 3">
    <name type="scientific">Mycolicibacterium rufum</name>
    <dbReference type="NCBI Taxonomy" id="318424"/>
    <lineage>
        <taxon>Bacteria</taxon>
        <taxon>Bacillati</taxon>
        <taxon>Actinomycetota</taxon>
        <taxon>Actinomycetes</taxon>
        <taxon>Mycobacteriales</taxon>
        <taxon>Mycobacteriaceae</taxon>
        <taxon>Mycolicibacterium</taxon>
    </lineage>
</organism>